<evidence type="ECO:0000313" key="2">
    <source>
        <dbReference type="EMBL" id="BBH04344.1"/>
    </source>
</evidence>
<evidence type="ECO:0000256" key="1">
    <source>
        <dbReference type="SAM" id="MobiDB-lite"/>
    </source>
</evidence>
<gene>
    <name evidence="2" type="ORF">Prudu_015447</name>
</gene>
<dbReference type="AlphaFoldDB" id="A0A4Y1RJD2"/>
<dbReference type="EMBL" id="AP019302">
    <property type="protein sequence ID" value="BBH04344.1"/>
    <property type="molecule type" value="Genomic_DNA"/>
</dbReference>
<keyword evidence="2" id="KW-0808">Transferase</keyword>
<organism evidence="2">
    <name type="scientific">Prunus dulcis</name>
    <name type="common">Almond</name>
    <name type="synonym">Amygdalus dulcis</name>
    <dbReference type="NCBI Taxonomy" id="3755"/>
    <lineage>
        <taxon>Eukaryota</taxon>
        <taxon>Viridiplantae</taxon>
        <taxon>Streptophyta</taxon>
        <taxon>Embryophyta</taxon>
        <taxon>Tracheophyta</taxon>
        <taxon>Spermatophyta</taxon>
        <taxon>Magnoliopsida</taxon>
        <taxon>eudicotyledons</taxon>
        <taxon>Gunneridae</taxon>
        <taxon>Pentapetalae</taxon>
        <taxon>rosids</taxon>
        <taxon>fabids</taxon>
        <taxon>Rosales</taxon>
        <taxon>Rosaceae</taxon>
        <taxon>Amygdaloideae</taxon>
        <taxon>Amygdaleae</taxon>
        <taxon>Prunus</taxon>
    </lineage>
</organism>
<proteinExistence type="predicted"/>
<name>A0A4Y1RJD2_PRUDU</name>
<accession>A0A4Y1RJD2</accession>
<keyword evidence="2" id="KW-0418">Kinase</keyword>
<reference evidence="2" key="1">
    <citation type="journal article" date="2019" name="Science">
        <title>Mutation of a bHLH transcription factor allowed almond domestication.</title>
        <authorList>
            <person name="Sanchez-Perez R."/>
            <person name="Pavan S."/>
            <person name="Mazzeo R."/>
            <person name="Moldovan C."/>
            <person name="Aiese Cigliano R."/>
            <person name="Del Cueto J."/>
            <person name="Ricciardi F."/>
            <person name="Lotti C."/>
            <person name="Ricciardi L."/>
            <person name="Dicenta F."/>
            <person name="Lopez-Marques R.L."/>
            <person name="Lindberg Moller B."/>
        </authorList>
    </citation>
    <scope>NUCLEOTIDE SEQUENCE</scope>
</reference>
<feature type="region of interest" description="Disordered" evidence="1">
    <location>
        <begin position="61"/>
        <end position="82"/>
    </location>
</feature>
<dbReference type="GO" id="GO:0016301">
    <property type="term" value="F:kinase activity"/>
    <property type="evidence" value="ECO:0007669"/>
    <property type="project" value="UniProtKB-KW"/>
</dbReference>
<protein>
    <submittedName>
        <fullName evidence="2">Leucine-rich repeat protein kinase family protein</fullName>
    </submittedName>
</protein>
<sequence>MGANLTKLTARPFVLTKLKLKDHGNRNQMELGDPIPVGSTSHLHSFITNGRALASIMLPKTSQHKPQSLKGVESNLQGSCKL</sequence>